<reference evidence="2 3" key="1">
    <citation type="submission" date="2024-07" db="EMBL/GenBank/DDBJ databases">
        <authorList>
            <person name="Ren Q."/>
        </authorList>
    </citation>
    <scope>NUCLEOTIDE SEQUENCE [LARGE SCALE GENOMIC DNA]</scope>
    <source>
        <strain evidence="2 3">REN37</strain>
    </source>
</reference>
<accession>A0ABV4AIY6</accession>
<keyword evidence="1" id="KW-1133">Transmembrane helix</keyword>
<dbReference type="RefSeq" id="WP_369455746.1">
    <property type="nucleotide sequence ID" value="NZ_JBGCUO010000001.1"/>
</dbReference>
<evidence type="ECO:0000313" key="3">
    <source>
        <dbReference type="Proteomes" id="UP001562065"/>
    </source>
</evidence>
<sequence length="315" mass="33774">MLKPVTLTSERGLSVLLFAARLIFAVLASFYFHAESSNEFNLHTFVFVTALVVYLLLQLTLLLRPLPGGLVLSLGLDLITACALLWFDPTEPPPVIAVMFALPMLASVLLPPLRAILILGITVILVGTILVLRGEPGGSLTPATLFLSFTMLACAASHSLLLLRNHVISQHNEAALWQDPDTGLLSRPALSHTGGWLLPLHERLSSPLTAVLLRPQTSADLALLAQSVSGRLRRSDIGARADADSLVILLPDTPRAQAEIVLAALRDIAPAFTAVMADVPRETSLDLVIDHLLVTLSRSPSGQDIPLLHAPALRV</sequence>
<feature type="transmembrane region" description="Helical" evidence="1">
    <location>
        <begin position="40"/>
        <end position="57"/>
    </location>
</feature>
<feature type="transmembrane region" description="Helical" evidence="1">
    <location>
        <begin position="12"/>
        <end position="34"/>
    </location>
</feature>
<comment type="caution">
    <text evidence="2">The sequence shown here is derived from an EMBL/GenBank/DDBJ whole genome shotgun (WGS) entry which is preliminary data.</text>
</comment>
<gene>
    <name evidence="2" type="ORF">AB5I84_10170</name>
</gene>
<protein>
    <recommendedName>
        <fullName evidence="4">GGDEF domain-containing protein</fullName>
    </recommendedName>
</protein>
<dbReference type="EMBL" id="JBGCUO010000001">
    <property type="protein sequence ID" value="MEY1662512.1"/>
    <property type="molecule type" value="Genomic_DNA"/>
</dbReference>
<organism evidence="2 3">
    <name type="scientific">Isoalcanivorax beigongshangi</name>
    <dbReference type="NCBI Taxonomy" id="3238810"/>
    <lineage>
        <taxon>Bacteria</taxon>
        <taxon>Pseudomonadati</taxon>
        <taxon>Pseudomonadota</taxon>
        <taxon>Gammaproteobacteria</taxon>
        <taxon>Oceanospirillales</taxon>
        <taxon>Alcanivoracaceae</taxon>
        <taxon>Isoalcanivorax</taxon>
    </lineage>
</organism>
<name>A0ABV4AIY6_9GAMM</name>
<feature type="transmembrane region" description="Helical" evidence="1">
    <location>
        <begin position="144"/>
        <end position="163"/>
    </location>
</feature>
<evidence type="ECO:0008006" key="4">
    <source>
        <dbReference type="Google" id="ProtNLM"/>
    </source>
</evidence>
<keyword evidence="1" id="KW-0812">Transmembrane</keyword>
<feature type="transmembrane region" description="Helical" evidence="1">
    <location>
        <begin position="69"/>
        <end position="87"/>
    </location>
</feature>
<keyword evidence="1" id="KW-0472">Membrane</keyword>
<evidence type="ECO:0000256" key="1">
    <source>
        <dbReference type="SAM" id="Phobius"/>
    </source>
</evidence>
<proteinExistence type="predicted"/>
<keyword evidence="3" id="KW-1185">Reference proteome</keyword>
<feature type="transmembrane region" description="Helical" evidence="1">
    <location>
        <begin position="115"/>
        <end position="132"/>
    </location>
</feature>
<evidence type="ECO:0000313" key="2">
    <source>
        <dbReference type="EMBL" id="MEY1662512.1"/>
    </source>
</evidence>
<dbReference type="Proteomes" id="UP001562065">
    <property type="component" value="Unassembled WGS sequence"/>
</dbReference>